<evidence type="ECO:0000313" key="1">
    <source>
        <dbReference type="EMBL" id="PIC18874.1"/>
    </source>
</evidence>
<evidence type="ECO:0000313" key="2">
    <source>
        <dbReference type="Proteomes" id="UP000230233"/>
    </source>
</evidence>
<name>A0A2G5SUR9_9PELO</name>
<accession>A0A2G5SUR9</accession>
<dbReference type="AlphaFoldDB" id="A0A2G5SUR9"/>
<sequence>MELAICKSSMNARCRERKTKERESLMCSLVFLLSENFLENTSRTNRKFYISDSSCRTWFLRINSNGLKHSEKFVRDMSNKF</sequence>
<comment type="caution">
    <text evidence="1">The sequence shown here is derived from an EMBL/GenBank/DDBJ whole genome shotgun (WGS) entry which is preliminary data.</text>
</comment>
<keyword evidence="2" id="KW-1185">Reference proteome</keyword>
<dbReference type="Proteomes" id="UP000230233">
    <property type="component" value="Chromosome X"/>
</dbReference>
<organism evidence="1 2">
    <name type="scientific">Caenorhabditis nigoni</name>
    <dbReference type="NCBI Taxonomy" id="1611254"/>
    <lineage>
        <taxon>Eukaryota</taxon>
        <taxon>Metazoa</taxon>
        <taxon>Ecdysozoa</taxon>
        <taxon>Nematoda</taxon>
        <taxon>Chromadorea</taxon>
        <taxon>Rhabditida</taxon>
        <taxon>Rhabditina</taxon>
        <taxon>Rhabditomorpha</taxon>
        <taxon>Rhabditoidea</taxon>
        <taxon>Rhabditidae</taxon>
        <taxon>Peloderinae</taxon>
        <taxon>Caenorhabditis</taxon>
    </lineage>
</organism>
<gene>
    <name evidence="1" type="primary">Cnig_chr_X.g24616</name>
    <name evidence="1" type="ORF">B9Z55_024616</name>
</gene>
<proteinExistence type="predicted"/>
<protein>
    <submittedName>
        <fullName evidence="1">Uncharacterized protein</fullName>
    </submittedName>
</protein>
<dbReference type="EMBL" id="PDUG01000006">
    <property type="protein sequence ID" value="PIC18874.1"/>
    <property type="molecule type" value="Genomic_DNA"/>
</dbReference>
<reference evidence="2" key="1">
    <citation type="submission" date="2017-10" db="EMBL/GenBank/DDBJ databases">
        <title>Rapid genome shrinkage in a self-fertile nematode reveals novel sperm competition proteins.</title>
        <authorList>
            <person name="Yin D."/>
            <person name="Schwarz E.M."/>
            <person name="Thomas C.G."/>
            <person name="Felde R.L."/>
            <person name="Korf I.F."/>
            <person name="Cutter A.D."/>
            <person name="Schartner C.M."/>
            <person name="Ralston E.J."/>
            <person name="Meyer B.J."/>
            <person name="Haag E.S."/>
        </authorList>
    </citation>
    <scope>NUCLEOTIDE SEQUENCE [LARGE SCALE GENOMIC DNA]</scope>
    <source>
        <strain evidence="2">JU1422</strain>
    </source>
</reference>